<dbReference type="OrthoDB" id="58570at2759"/>
<accession>A0A8X7UG40</accession>
<evidence type="ECO:0000313" key="1">
    <source>
        <dbReference type="EMBL" id="KAG2278445.1"/>
    </source>
</evidence>
<dbReference type="Proteomes" id="UP000886595">
    <property type="component" value="Unassembled WGS sequence"/>
</dbReference>
<dbReference type="PANTHER" id="PTHR31479:SF14">
    <property type="entry name" value="GB|AAD29063.1"/>
    <property type="match status" value="1"/>
</dbReference>
<proteinExistence type="predicted"/>
<comment type="caution">
    <text evidence="1">The sequence shown here is derived from an EMBL/GenBank/DDBJ whole genome shotgun (WGS) entry which is preliminary data.</text>
</comment>
<gene>
    <name evidence="1" type="ORF">Bca52824_061000</name>
</gene>
<reference evidence="1 2" key="1">
    <citation type="submission" date="2020-02" db="EMBL/GenBank/DDBJ databases">
        <authorList>
            <person name="Ma Q."/>
            <person name="Huang Y."/>
            <person name="Song X."/>
            <person name="Pei D."/>
        </authorList>
    </citation>
    <scope>NUCLEOTIDE SEQUENCE [LARGE SCALE GENOMIC DNA]</scope>
    <source>
        <strain evidence="1">Sxm20200214</strain>
        <tissue evidence="1">Leaf</tissue>
    </source>
</reference>
<sequence>MIWKKTFDACSTTLVTELGSNMPYKQSKLCSRNTVPRQYLSGSLDTLGAGIALLAGKTMTKRGFPLDTYVFSPPISSIPLEKLPGIDVVKHVFRIAECVFKVTLAALFDLPTQVDDRRIAAWTPYVYVNPSDIVCAEYIGLLKHKTSWLISD</sequence>
<keyword evidence="2" id="KW-1185">Reference proteome</keyword>
<dbReference type="EMBL" id="JAAMPC010000012">
    <property type="protein sequence ID" value="KAG2278445.1"/>
    <property type="molecule type" value="Genomic_DNA"/>
</dbReference>
<name>A0A8X7UG40_BRACI</name>
<organism evidence="1 2">
    <name type="scientific">Brassica carinata</name>
    <name type="common">Ethiopian mustard</name>
    <name type="synonym">Abyssinian cabbage</name>
    <dbReference type="NCBI Taxonomy" id="52824"/>
    <lineage>
        <taxon>Eukaryota</taxon>
        <taxon>Viridiplantae</taxon>
        <taxon>Streptophyta</taxon>
        <taxon>Embryophyta</taxon>
        <taxon>Tracheophyta</taxon>
        <taxon>Spermatophyta</taxon>
        <taxon>Magnoliopsida</taxon>
        <taxon>eudicotyledons</taxon>
        <taxon>Gunneridae</taxon>
        <taxon>Pentapetalae</taxon>
        <taxon>rosids</taxon>
        <taxon>malvids</taxon>
        <taxon>Brassicales</taxon>
        <taxon>Brassicaceae</taxon>
        <taxon>Brassiceae</taxon>
        <taxon>Brassica</taxon>
    </lineage>
</organism>
<protein>
    <submittedName>
        <fullName evidence="1">Uncharacterized protein</fullName>
    </submittedName>
</protein>
<evidence type="ECO:0000313" key="2">
    <source>
        <dbReference type="Proteomes" id="UP000886595"/>
    </source>
</evidence>
<dbReference type="PANTHER" id="PTHR31479">
    <property type="entry name" value="ALPHA/BETA-HYDROLASES SUPERFAMILY PROTEIN"/>
    <property type="match status" value="1"/>
</dbReference>
<dbReference type="AlphaFoldDB" id="A0A8X7UG40"/>